<dbReference type="EMBL" id="BAABRL010000002">
    <property type="protein sequence ID" value="GAA5494884.1"/>
    <property type="molecule type" value="Genomic_DNA"/>
</dbReference>
<dbReference type="RefSeq" id="WP_346187759.1">
    <property type="nucleotide sequence ID" value="NZ_BAABRL010000002.1"/>
</dbReference>
<feature type="region of interest" description="Disordered" evidence="1">
    <location>
        <begin position="181"/>
        <end position="298"/>
    </location>
</feature>
<feature type="compositionally biased region" description="Pro residues" evidence="1">
    <location>
        <begin position="249"/>
        <end position="265"/>
    </location>
</feature>
<keyword evidence="3" id="KW-1185">Reference proteome</keyword>
<organism evidence="2 3">
    <name type="scientific">Rubritalea halochordaticola</name>
    <dbReference type="NCBI Taxonomy" id="714537"/>
    <lineage>
        <taxon>Bacteria</taxon>
        <taxon>Pseudomonadati</taxon>
        <taxon>Verrucomicrobiota</taxon>
        <taxon>Verrucomicrobiia</taxon>
        <taxon>Verrucomicrobiales</taxon>
        <taxon>Rubritaleaceae</taxon>
        <taxon>Rubritalea</taxon>
    </lineage>
</organism>
<evidence type="ECO:0000313" key="3">
    <source>
        <dbReference type="Proteomes" id="UP001424741"/>
    </source>
</evidence>
<evidence type="ECO:0000313" key="2">
    <source>
        <dbReference type="EMBL" id="GAA5494884.1"/>
    </source>
</evidence>
<feature type="compositionally biased region" description="Polar residues" evidence="1">
    <location>
        <begin position="183"/>
        <end position="194"/>
    </location>
</feature>
<feature type="compositionally biased region" description="Low complexity" evidence="1">
    <location>
        <begin position="207"/>
        <end position="222"/>
    </location>
</feature>
<protein>
    <recommendedName>
        <fullName evidence="4">Tetratricopeptide repeat protein</fullName>
    </recommendedName>
</protein>
<reference evidence="2 3" key="1">
    <citation type="submission" date="2024-02" db="EMBL/GenBank/DDBJ databases">
        <title>Rubritalea halochordaticola NBRC 107102.</title>
        <authorList>
            <person name="Ichikawa N."/>
            <person name="Katano-Makiyama Y."/>
            <person name="Hidaka K."/>
        </authorList>
    </citation>
    <scope>NUCLEOTIDE SEQUENCE [LARGE SCALE GENOMIC DNA]</scope>
    <source>
        <strain evidence="2 3">NBRC 107102</strain>
    </source>
</reference>
<proteinExistence type="predicted"/>
<name>A0ABP9UZT8_9BACT</name>
<comment type="caution">
    <text evidence="2">The sequence shown here is derived from an EMBL/GenBank/DDBJ whole genome shotgun (WGS) entry which is preliminary data.</text>
</comment>
<gene>
    <name evidence="2" type="ORF">Rhal01_01049</name>
</gene>
<accession>A0ABP9UZT8</accession>
<dbReference type="Proteomes" id="UP001424741">
    <property type="component" value="Unassembled WGS sequence"/>
</dbReference>
<sequence length="298" mass="32614">MENSSNNLSIETLLEQVQNEPNNWSARKKASLKLYEQGRYLEAADVLWKAPEMPATDVDVAFSIKVVSRARPNRSIRLVYELIRRNAGKPMKNLAMARALNMIGMPMLASRFYGAAVAEDGQLFDLSFEKQTLWYDDSGSLLDQWKETDQEAKPPLAVPLQEFTGEYIEFDKLLAHHAETKKTASVGSTPTTPLSMPKPLPQSSEKPVNPATNPNPNQPAEAGTASTLSKPAPFVAPPVQPKPENGAPVIPPRPQQSAVAPPPAGNTPTTPLIRPNVPASQIKRPTLLRADVKKEQGQ</sequence>
<evidence type="ECO:0000256" key="1">
    <source>
        <dbReference type="SAM" id="MobiDB-lite"/>
    </source>
</evidence>
<evidence type="ECO:0008006" key="4">
    <source>
        <dbReference type="Google" id="ProtNLM"/>
    </source>
</evidence>